<protein>
    <recommendedName>
        <fullName evidence="3">Tetratricopeptide repeat protein</fullName>
    </recommendedName>
</protein>
<dbReference type="Gene3D" id="1.25.40.10">
    <property type="entry name" value="Tetratricopeptide repeat domain"/>
    <property type="match status" value="1"/>
</dbReference>
<dbReference type="SUPFAM" id="SSF48452">
    <property type="entry name" value="TPR-like"/>
    <property type="match status" value="1"/>
</dbReference>
<name>A0ABT1Y9H7_9FIRM</name>
<dbReference type="EMBL" id="JANPWE010000019">
    <property type="protein sequence ID" value="MCR6547141.1"/>
    <property type="molecule type" value="Genomic_DNA"/>
</dbReference>
<reference evidence="1 2" key="1">
    <citation type="submission" date="2022-08" db="EMBL/GenBank/DDBJ databases">
        <title>Proteogenomics of the novel Dehalobacterium formicoaceticum strain EZ94 highlights a key role of methyltransferases during anaerobic dichloromethane degradation.</title>
        <authorList>
            <person name="Wasmund K."/>
        </authorList>
    </citation>
    <scope>NUCLEOTIDE SEQUENCE [LARGE SCALE GENOMIC DNA]</scope>
    <source>
        <strain evidence="1 2">EZ94</strain>
    </source>
</reference>
<evidence type="ECO:0000313" key="2">
    <source>
        <dbReference type="Proteomes" id="UP001524944"/>
    </source>
</evidence>
<proteinExistence type="predicted"/>
<accession>A0ABT1Y9H7</accession>
<dbReference type="InterPro" id="IPR011990">
    <property type="entry name" value="TPR-like_helical_dom_sf"/>
</dbReference>
<dbReference type="RefSeq" id="WP_257914256.1">
    <property type="nucleotide sequence ID" value="NZ_JANPWE010000019.1"/>
</dbReference>
<sequence length="112" mass="12644">MKQHYTPEAQQELAVLCNAVRKLVEQNEYQQAELLIKKAVGKYPGAPHPHNLLGLLLEARKDHLTAMKHFRAGMGIGPYLSSRTAKSRHLRKFLSKWKMGLRRGGLLTGEEG</sequence>
<evidence type="ECO:0000313" key="1">
    <source>
        <dbReference type="EMBL" id="MCR6547141.1"/>
    </source>
</evidence>
<comment type="caution">
    <text evidence="1">The sequence shown here is derived from an EMBL/GenBank/DDBJ whole genome shotgun (WGS) entry which is preliminary data.</text>
</comment>
<evidence type="ECO:0008006" key="3">
    <source>
        <dbReference type="Google" id="ProtNLM"/>
    </source>
</evidence>
<dbReference type="Proteomes" id="UP001524944">
    <property type="component" value="Unassembled WGS sequence"/>
</dbReference>
<gene>
    <name evidence="1" type="ORF">NVS47_16765</name>
</gene>
<keyword evidence="2" id="KW-1185">Reference proteome</keyword>
<organism evidence="1 2">
    <name type="scientific">Dehalobacterium formicoaceticum</name>
    <dbReference type="NCBI Taxonomy" id="51515"/>
    <lineage>
        <taxon>Bacteria</taxon>
        <taxon>Bacillati</taxon>
        <taxon>Bacillota</taxon>
        <taxon>Clostridia</taxon>
        <taxon>Eubacteriales</taxon>
        <taxon>Peptococcaceae</taxon>
        <taxon>Dehalobacterium</taxon>
    </lineage>
</organism>